<evidence type="ECO:0000259" key="12">
    <source>
        <dbReference type="Pfam" id="PF08245"/>
    </source>
</evidence>
<keyword evidence="5" id="KW-0547">Nucleotide-binding</keyword>
<evidence type="ECO:0000256" key="6">
    <source>
        <dbReference type="ARBA" id="ARBA00022840"/>
    </source>
</evidence>
<evidence type="ECO:0000256" key="1">
    <source>
        <dbReference type="ARBA" id="ARBA00008276"/>
    </source>
</evidence>
<evidence type="ECO:0000256" key="2">
    <source>
        <dbReference type="ARBA" id="ARBA00013025"/>
    </source>
</evidence>
<dbReference type="InterPro" id="IPR018109">
    <property type="entry name" value="Folylpolyglutamate_synth_CS"/>
</dbReference>
<sequence length="474" mass="49102">MVGLSPADAERQIDALIFSRPTHADHDAKMRRVAAALELLGDPQHSLRAVHITGTNGKTSTSRMIESLLRAHGLSTGLFTSPHLTTFRERIQLDGQPLPQDALVRLWERVAPAISTVDARSLAAGGPLMSFFEVLTVLGLCAYADAGVDVAVIEVGIGGARDATNVVRGEVAVLTPMAEDHSTYFVGGITGVATEKSGIIKPGAVVVSATQPVVAEDIIRGVAALRGAVVRWEGLHHDVIAREASPAGQVVALRTLTSTRDNVLVPLHGDFQAQNAMIALAAVEAALELRGMGLDDEAVARGFAGSTSPGRLEVIADQPTVVVDAAHNPHGVTALVGALGESFGFDSVVGVVAVLADKDAEGILAGLETVLDHVIVTETSSPRATPVDELAASAREVFGSHRVSVSPSVADALERATAMALERDGEAGVLVAGSITLVAQARTLVQREHEAEVTQDASGRLADAGESSAESVPA</sequence>
<dbReference type="Proteomes" id="UP000652354">
    <property type="component" value="Unassembled WGS sequence"/>
</dbReference>
<feature type="region of interest" description="Disordered" evidence="10">
    <location>
        <begin position="449"/>
        <end position="474"/>
    </location>
</feature>
<keyword evidence="7" id="KW-0460">Magnesium</keyword>
<dbReference type="GO" id="GO:0008841">
    <property type="term" value="F:dihydrofolate synthase activity"/>
    <property type="evidence" value="ECO:0007669"/>
    <property type="project" value="TreeGrafter"/>
</dbReference>
<dbReference type="PROSITE" id="PS01011">
    <property type="entry name" value="FOLYLPOLYGLU_SYNT_1"/>
    <property type="match status" value="1"/>
</dbReference>
<dbReference type="GO" id="GO:0005737">
    <property type="term" value="C:cytoplasm"/>
    <property type="evidence" value="ECO:0007669"/>
    <property type="project" value="TreeGrafter"/>
</dbReference>
<feature type="domain" description="Mur ligase C-terminal" evidence="11">
    <location>
        <begin position="310"/>
        <end position="434"/>
    </location>
</feature>
<dbReference type="PROSITE" id="PS01012">
    <property type="entry name" value="FOLYLPOLYGLU_SYNT_2"/>
    <property type="match status" value="1"/>
</dbReference>
<evidence type="ECO:0000313" key="13">
    <source>
        <dbReference type="EMBL" id="GIG53286.1"/>
    </source>
</evidence>
<evidence type="ECO:0000256" key="9">
    <source>
        <dbReference type="ARBA" id="ARBA00047493"/>
    </source>
</evidence>
<dbReference type="NCBIfam" id="TIGR01499">
    <property type="entry name" value="folC"/>
    <property type="match status" value="1"/>
</dbReference>
<dbReference type="InterPro" id="IPR004101">
    <property type="entry name" value="Mur_ligase_C"/>
</dbReference>
<keyword evidence="4" id="KW-0479">Metal-binding</keyword>
<dbReference type="Gene3D" id="3.40.1190.10">
    <property type="entry name" value="Mur-like, catalytic domain"/>
    <property type="match status" value="1"/>
</dbReference>
<dbReference type="GO" id="GO:0046872">
    <property type="term" value="F:metal ion binding"/>
    <property type="evidence" value="ECO:0007669"/>
    <property type="project" value="UniProtKB-KW"/>
</dbReference>
<dbReference type="PANTHER" id="PTHR11136">
    <property type="entry name" value="FOLYLPOLYGLUTAMATE SYNTHASE-RELATED"/>
    <property type="match status" value="1"/>
</dbReference>
<evidence type="ECO:0000256" key="5">
    <source>
        <dbReference type="ARBA" id="ARBA00022741"/>
    </source>
</evidence>
<keyword evidence="3" id="KW-0436">Ligase</keyword>
<dbReference type="AlphaFoldDB" id="A0A919Q1Q0"/>
<evidence type="ECO:0000256" key="7">
    <source>
        <dbReference type="ARBA" id="ARBA00022842"/>
    </source>
</evidence>
<dbReference type="GO" id="GO:0004326">
    <property type="term" value="F:tetrahydrofolylpolyglutamate synthase activity"/>
    <property type="evidence" value="ECO:0007669"/>
    <property type="project" value="UniProtKB-EC"/>
</dbReference>
<evidence type="ECO:0000313" key="14">
    <source>
        <dbReference type="Proteomes" id="UP000652354"/>
    </source>
</evidence>
<proteinExistence type="inferred from homology"/>
<organism evidence="13 14">
    <name type="scientific">Demequina activiva</name>
    <dbReference type="NCBI Taxonomy" id="1582364"/>
    <lineage>
        <taxon>Bacteria</taxon>
        <taxon>Bacillati</taxon>
        <taxon>Actinomycetota</taxon>
        <taxon>Actinomycetes</taxon>
        <taxon>Micrococcales</taxon>
        <taxon>Demequinaceae</taxon>
        <taxon>Demequina</taxon>
    </lineage>
</organism>
<comment type="catalytic activity">
    <reaction evidence="9">
        <text>(6S)-5,6,7,8-tetrahydrofolyl-(gamma-L-Glu)(n) + L-glutamate + ATP = (6S)-5,6,7,8-tetrahydrofolyl-(gamma-L-Glu)(n+1) + ADP + phosphate + H(+)</text>
        <dbReference type="Rhea" id="RHEA:10580"/>
        <dbReference type="Rhea" id="RHEA-COMP:14738"/>
        <dbReference type="Rhea" id="RHEA-COMP:14740"/>
        <dbReference type="ChEBI" id="CHEBI:15378"/>
        <dbReference type="ChEBI" id="CHEBI:29985"/>
        <dbReference type="ChEBI" id="CHEBI:30616"/>
        <dbReference type="ChEBI" id="CHEBI:43474"/>
        <dbReference type="ChEBI" id="CHEBI:141005"/>
        <dbReference type="ChEBI" id="CHEBI:456216"/>
        <dbReference type="EC" id="6.3.2.17"/>
    </reaction>
</comment>
<dbReference type="InterPro" id="IPR036615">
    <property type="entry name" value="Mur_ligase_C_dom_sf"/>
</dbReference>
<evidence type="ECO:0000256" key="8">
    <source>
        <dbReference type="ARBA" id="ARBA00030592"/>
    </source>
</evidence>
<dbReference type="Gene3D" id="3.90.190.20">
    <property type="entry name" value="Mur ligase, C-terminal domain"/>
    <property type="match status" value="1"/>
</dbReference>
<dbReference type="InterPro" id="IPR036565">
    <property type="entry name" value="Mur-like_cat_sf"/>
</dbReference>
<name>A0A919Q1Q0_9MICO</name>
<dbReference type="InterPro" id="IPR013221">
    <property type="entry name" value="Mur_ligase_cen"/>
</dbReference>
<evidence type="ECO:0000259" key="11">
    <source>
        <dbReference type="Pfam" id="PF02875"/>
    </source>
</evidence>
<dbReference type="SUPFAM" id="SSF53623">
    <property type="entry name" value="MurD-like peptide ligases, catalytic domain"/>
    <property type="match status" value="1"/>
</dbReference>
<dbReference type="Pfam" id="PF08245">
    <property type="entry name" value="Mur_ligase_M"/>
    <property type="match status" value="1"/>
</dbReference>
<dbReference type="Pfam" id="PF02875">
    <property type="entry name" value="Mur_ligase_C"/>
    <property type="match status" value="1"/>
</dbReference>
<feature type="domain" description="Mur ligase central" evidence="12">
    <location>
        <begin position="141"/>
        <end position="283"/>
    </location>
</feature>
<reference evidence="13" key="1">
    <citation type="submission" date="2021-01" db="EMBL/GenBank/DDBJ databases">
        <title>Whole genome shotgun sequence of Demequina activiva NBRC 110675.</title>
        <authorList>
            <person name="Komaki H."/>
            <person name="Tamura T."/>
        </authorList>
    </citation>
    <scope>NUCLEOTIDE SEQUENCE</scope>
    <source>
        <strain evidence="13">NBRC 110675</strain>
    </source>
</reference>
<comment type="similarity">
    <text evidence="1">Belongs to the folylpolyglutamate synthase family.</text>
</comment>
<dbReference type="GO" id="GO:0005524">
    <property type="term" value="F:ATP binding"/>
    <property type="evidence" value="ECO:0007669"/>
    <property type="project" value="UniProtKB-KW"/>
</dbReference>
<keyword evidence="6" id="KW-0067">ATP-binding</keyword>
<protein>
    <recommendedName>
        <fullName evidence="2">tetrahydrofolate synthase</fullName>
        <ecNumber evidence="2">6.3.2.17</ecNumber>
    </recommendedName>
    <alternativeName>
        <fullName evidence="8">Tetrahydrofolylpolyglutamate synthase</fullName>
    </alternativeName>
</protein>
<evidence type="ECO:0000256" key="4">
    <source>
        <dbReference type="ARBA" id="ARBA00022723"/>
    </source>
</evidence>
<dbReference type="PANTHER" id="PTHR11136:SF0">
    <property type="entry name" value="DIHYDROFOLATE SYNTHETASE-RELATED"/>
    <property type="match status" value="1"/>
</dbReference>
<evidence type="ECO:0000256" key="3">
    <source>
        <dbReference type="ARBA" id="ARBA00022598"/>
    </source>
</evidence>
<evidence type="ECO:0000256" key="10">
    <source>
        <dbReference type="SAM" id="MobiDB-lite"/>
    </source>
</evidence>
<dbReference type="SUPFAM" id="SSF53244">
    <property type="entry name" value="MurD-like peptide ligases, peptide-binding domain"/>
    <property type="match status" value="1"/>
</dbReference>
<gene>
    <name evidence="13" type="ORF">Dac01nite_00380</name>
</gene>
<dbReference type="InterPro" id="IPR001645">
    <property type="entry name" value="Folylpolyglutamate_synth"/>
</dbReference>
<dbReference type="EMBL" id="BONR01000001">
    <property type="protein sequence ID" value="GIG53286.1"/>
    <property type="molecule type" value="Genomic_DNA"/>
</dbReference>
<dbReference type="EC" id="6.3.2.17" evidence="2"/>
<keyword evidence="14" id="KW-1185">Reference proteome</keyword>
<accession>A0A919Q1Q0</accession>
<comment type="caution">
    <text evidence="13">The sequence shown here is derived from an EMBL/GenBank/DDBJ whole genome shotgun (WGS) entry which is preliminary data.</text>
</comment>
<dbReference type="PIRSF" id="PIRSF001563">
    <property type="entry name" value="Folylpolyglu_synth"/>
    <property type="match status" value="1"/>
</dbReference>